<sequence length="763" mass="86090">MAITHTLGFPRIGHDRELKKALEAYWQGSLDEAGLRQVGRELRAAHWQVQRDAGIDLLPVGDFAWYDQVLNHSLLFGVIPERFRPAGGQPGLDTLFSMARGATKSCCGGGVQAQEMTKWFDTNYHYLVPEFTADQQFRLSWEQLFEEVDEARALGHEVKPVLIGPLTYLWLGKAKGEAFDKLELLERLLPLYGEVLQRLAGQGVAWVQIDEPILVLDLPQDWKSAFERAYNLLQREPLKKLVATYFGGLEDNLGLAANLPVDGLHIDLVRAPEQYPTILDRLPAYKVLSLGVVNGRNVWRCDLEPVLTLLQEAHQRLGERLWVAPSCSLLHSPVDLEREDQLDGELKSWLAFAVQKCREVALLAKGVNEPEHPVVQAALTESRAVQASRAASPRIHKPQVRDRLAAIKPRHSQRHSPFAERSALQRARLQLPLFPTTTIGSFPQTPAIRLARQAYKQGKLSLTDYTEAMHAEIRHAVAVQEQLGLDVLVHGEAERNDMVEYFAEQLDGYAFTRFGWVQSYGSRCVKPAVIYGDLSRPAPMTVEWIRYAQQQTAKVMKGMLTGPVTMLMWSFPREDVSREIQARQLALAIRDEVCDLEAAGIRIVQIDEAAFREGLPLRRTAWKAYLEWAVDAFRLCASGVRDETQIHTHMCYSEFNDVIEAIAAMDADVITIETSRSQMELLEAFRDFHYPNDIGPGVYDIHSPRVPDTAEMIQLLQQAVKRIPAERLWVNPDCGLKTRAWPETEAALINMVAAARQLRGQFA</sequence>
<comment type="function">
    <text evidence="1 10">Catalyzes the transfer of a methyl group from 5-methyltetrahydrofolate to homocysteine resulting in methionine formation.</text>
</comment>
<evidence type="ECO:0000256" key="3">
    <source>
        <dbReference type="ARBA" id="ARBA00009553"/>
    </source>
</evidence>
<evidence type="ECO:0000313" key="14">
    <source>
        <dbReference type="Proteomes" id="UP000611945"/>
    </source>
</evidence>
<dbReference type="RefSeq" id="WP_251835049.1">
    <property type="nucleotide sequence ID" value="NZ_JACSQG010000001.1"/>
</dbReference>
<dbReference type="Pfam" id="PF01717">
    <property type="entry name" value="Meth_synt_2"/>
    <property type="match status" value="1"/>
</dbReference>
<feature type="binding site" evidence="10">
    <location>
        <position position="734"/>
    </location>
    <ligand>
        <name>Zn(2+)</name>
        <dbReference type="ChEBI" id="CHEBI:29105"/>
        <note>catalytic</note>
    </ligand>
</feature>
<feature type="binding site" evidence="10">
    <location>
        <position position="673"/>
    </location>
    <ligand>
        <name>Zn(2+)</name>
        <dbReference type="ChEBI" id="CHEBI:29105"/>
        <note>catalytic</note>
    </ligand>
</feature>
<accession>A0ABR8TKJ3</accession>
<dbReference type="NCBIfam" id="NF003556">
    <property type="entry name" value="PRK05222.1"/>
    <property type="match status" value="1"/>
</dbReference>
<keyword evidence="14" id="KW-1185">Reference proteome</keyword>
<keyword evidence="6 10" id="KW-0808">Transferase</keyword>
<dbReference type="NCBIfam" id="TIGR01371">
    <property type="entry name" value="met_syn_B12ind"/>
    <property type="match status" value="1"/>
</dbReference>
<evidence type="ECO:0000256" key="10">
    <source>
        <dbReference type="HAMAP-Rule" id="MF_00172"/>
    </source>
</evidence>
<dbReference type="EMBL" id="JACSQG010000001">
    <property type="protein sequence ID" value="MBD7976292.1"/>
    <property type="molecule type" value="Genomic_DNA"/>
</dbReference>
<organism evidence="13 14">
    <name type="scientific">Serpens gallinarum</name>
    <dbReference type="NCBI Taxonomy" id="2763075"/>
    <lineage>
        <taxon>Bacteria</taxon>
        <taxon>Pseudomonadati</taxon>
        <taxon>Pseudomonadota</taxon>
        <taxon>Gammaproteobacteria</taxon>
        <taxon>Pseudomonadales</taxon>
        <taxon>Pseudomonadaceae</taxon>
        <taxon>Pseudomonas</taxon>
    </lineage>
</organism>
<dbReference type="InterPro" id="IPR013215">
    <property type="entry name" value="Cbl-indep_Met_Synth_N"/>
</dbReference>
<dbReference type="Gene3D" id="3.20.20.210">
    <property type="match status" value="2"/>
</dbReference>
<evidence type="ECO:0000256" key="6">
    <source>
        <dbReference type="ARBA" id="ARBA00022679"/>
    </source>
</evidence>
<evidence type="ECO:0000256" key="9">
    <source>
        <dbReference type="ARBA" id="ARBA00023167"/>
    </source>
</evidence>
<feature type="domain" description="Cobalamin-independent methionine synthase MetE N-terminal" evidence="12">
    <location>
        <begin position="4"/>
        <end position="316"/>
    </location>
</feature>
<evidence type="ECO:0000256" key="8">
    <source>
        <dbReference type="ARBA" id="ARBA00022833"/>
    </source>
</evidence>
<evidence type="ECO:0000256" key="1">
    <source>
        <dbReference type="ARBA" id="ARBA00002777"/>
    </source>
</evidence>
<feature type="binding site" evidence="10">
    <location>
        <begin position="16"/>
        <end position="19"/>
    </location>
    <ligand>
        <name>5-methyltetrahydropteroyltri-L-glutamate</name>
        <dbReference type="ChEBI" id="CHEBI:58207"/>
    </ligand>
</feature>
<keyword evidence="4 10" id="KW-0489">Methyltransferase</keyword>
<evidence type="ECO:0000259" key="12">
    <source>
        <dbReference type="Pfam" id="PF08267"/>
    </source>
</evidence>
<keyword evidence="10" id="KW-0677">Repeat</keyword>
<feature type="binding site" evidence="10">
    <location>
        <position position="607"/>
    </location>
    <ligand>
        <name>L-homocysteine</name>
        <dbReference type="ChEBI" id="CHEBI:58199"/>
    </ligand>
</feature>
<keyword evidence="5 10" id="KW-0028">Amino-acid biosynthesis</keyword>
<keyword evidence="7 10" id="KW-0479">Metal-binding</keyword>
<feature type="active site" description="Proton donor" evidence="10">
    <location>
        <position position="702"/>
    </location>
</feature>
<evidence type="ECO:0000256" key="5">
    <source>
        <dbReference type="ARBA" id="ARBA00022605"/>
    </source>
</evidence>
<feature type="binding site" evidence="10">
    <location>
        <begin position="523"/>
        <end position="524"/>
    </location>
    <ligand>
        <name>5-methyltetrahydropteroyltri-L-glutamate</name>
        <dbReference type="ChEBI" id="CHEBI:58207"/>
    </ligand>
</feature>
<comment type="pathway">
    <text evidence="2 10">Amino-acid biosynthesis; L-methionine biosynthesis via de novo pathway; L-methionine from L-homocysteine (MetE route): step 1/1.</text>
</comment>
<feature type="binding site" evidence="10">
    <location>
        <begin position="439"/>
        <end position="441"/>
    </location>
    <ligand>
        <name>L-homocysteine</name>
        <dbReference type="ChEBI" id="CHEBI:58199"/>
    </ligand>
</feature>
<dbReference type="Pfam" id="PF08267">
    <property type="entry name" value="Meth_synt_1"/>
    <property type="match status" value="1"/>
</dbReference>
<dbReference type="GO" id="GO:0003871">
    <property type="term" value="F:5-methyltetrahydropteroyltriglutamate-homocysteine S-methyltransferase activity"/>
    <property type="evidence" value="ECO:0007669"/>
    <property type="project" value="UniProtKB-EC"/>
</dbReference>
<dbReference type="InterPro" id="IPR002629">
    <property type="entry name" value="Met_Synth_C/arc"/>
</dbReference>
<feature type="binding site" evidence="10">
    <location>
        <position position="613"/>
    </location>
    <ligand>
        <name>5-methyltetrahydropteroyltri-L-glutamate</name>
        <dbReference type="ChEBI" id="CHEBI:58207"/>
    </ligand>
</feature>
<feature type="binding site" evidence="10">
    <location>
        <position position="492"/>
    </location>
    <ligand>
        <name>L-homocysteine</name>
        <dbReference type="ChEBI" id="CHEBI:58199"/>
    </ligand>
</feature>
<feature type="domain" description="Cobalamin-independent methionine synthase MetE C-terminal/archaeal" evidence="11">
    <location>
        <begin position="434"/>
        <end position="756"/>
    </location>
</feature>
<comment type="caution">
    <text evidence="13">The sequence shown here is derived from an EMBL/GenBank/DDBJ whole genome shotgun (WGS) entry which is preliminary data.</text>
</comment>
<feature type="binding site" evidence="10">
    <location>
        <begin position="439"/>
        <end position="441"/>
    </location>
    <ligand>
        <name>L-methionine</name>
        <dbReference type="ChEBI" id="CHEBI:57844"/>
    </ligand>
</feature>
<feature type="binding site" evidence="10">
    <location>
        <position position="651"/>
    </location>
    <ligand>
        <name>Zn(2+)</name>
        <dbReference type="ChEBI" id="CHEBI:29105"/>
        <note>catalytic</note>
    </ligand>
</feature>
<feature type="binding site" evidence="10">
    <location>
        <position position="118"/>
    </location>
    <ligand>
        <name>5-methyltetrahydropteroyltri-L-glutamate</name>
        <dbReference type="ChEBI" id="CHEBI:58207"/>
    </ligand>
</feature>
<dbReference type="HAMAP" id="MF_00172">
    <property type="entry name" value="Meth_synth"/>
    <property type="match status" value="1"/>
</dbReference>
<comment type="cofactor">
    <cofactor evidence="10">
        <name>Zn(2+)</name>
        <dbReference type="ChEBI" id="CHEBI:29105"/>
    </cofactor>
    <text evidence="10">Binds 1 zinc ion per subunit.</text>
</comment>
<evidence type="ECO:0000259" key="11">
    <source>
        <dbReference type="Pfam" id="PF01717"/>
    </source>
</evidence>
<reference evidence="13 14" key="1">
    <citation type="submission" date="2020-08" db="EMBL/GenBank/DDBJ databases">
        <title>A Genomic Blueprint of the Chicken Gut Microbiome.</title>
        <authorList>
            <person name="Gilroy R."/>
            <person name="Ravi A."/>
            <person name="Getino M."/>
            <person name="Pursley I."/>
            <person name="Horton D.L."/>
            <person name="Alikhan N.-F."/>
            <person name="Baker D."/>
            <person name="Gharbi K."/>
            <person name="Hall N."/>
            <person name="Watson M."/>
            <person name="Adriaenssens E.M."/>
            <person name="Foster-Nyarko E."/>
            <person name="Jarju S."/>
            <person name="Secka A."/>
            <person name="Antonio M."/>
            <person name="Oren A."/>
            <person name="Chaudhuri R."/>
            <person name="La Ragione R.M."/>
            <person name="Hildebrand F."/>
            <person name="Pallen M.J."/>
        </authorList>
    </citation>
    <scope>NUCLEOTIDE SEQUENCE [LARGE SCALE GENOMIC DNA]</scope>
    <source>
        <strain evidence="13 14">Sa2CUA2</strain>
    </source>
</reference>
<evidence type="ECO:0000313" key="13">
    <source>
        <dbReference type="EMBL" id="MBD7976292.1"/>
    </source>
</evidence>
<comment type="catalytic activity">
    <reaction evidence="10">
        <text>5-methyltetrahydropteroyltri-L-glutamate + L-homocysteine = tetrahydropteroyltri-L-glutamate + L-methionine</text>
        <dbReference type="Rhea" id="RHEA:21196"/>
        <dbReference type="ChEBI" id="CHEBI:57844"/>
        <dbReference type="ChEBI" id="CHEBI:58140"/>
        <dbReference type="ChEBI" id="CHEBI:58199"/>
        <dbReference type="ChEBI" id="CHEBI:58207"/>
        <dbReference type="EC" id="2.1.1.14"/>
    </reaction>
</comment>
<keyword evidence="8 10" id="KW-0862">Zinc</keyword>
<dbReference type="CDD" id="cd03311">
    <property type="entry name" value="CIMS_C_terminal_like"/>
    <property type="match status" value="1"/>
</dbReference>
<evidence type="ECO:0000256" key="4">
    <source>
        <dbReference type="ARBA" id="ARBA00022603"/>
    </source>
</evidence>
<comment type="similarity">
    <text evidence="3 10">Belongs to the vitamin-B12 independent methionine synthase family.</text>
</comment>
<dbReference type="CDD" id="cd03312">
    <property type="entry name" value="CIMS_N_terminal_like"/>
    <property type="match status" value="1"/>
</dbReference>
<feature type="binding site" evidence="10">
    <location>
        <position position="492"/>
    </location>
    <ligand>
        <name>L-methionine</name>
        <dbReference type="ChEBI" id="CHEBI:57844"/>
    </ligand>
</feature>
<dbReference type="Proteomes" id="UP000611945">
    <property type="component" value="Unassembled WGS sequence"/>
</dbReference>
<keyword evidence="9 10" id="KW-0486">Methionine biosynthesis</keyword>
<protein>
    <recommendedName>
        <fullName evidence="10">5-methyltetrahydropteroyltriglutamate--homocysteine methyltransferase</fullName>
        <ecNumber evidence="10">2.1.1.14</ecNumber>
    </recommendedName>
    <alternativeName>
        <fullName evidence="10">Cobalamin-independent methionine synthase</fullName>
    </alternativeName>
    <alternativeName>
        <fullName evidence="10">Methionine synthase, vitamin-B12 independent isozyme</fullName>
    </alternativeName>
</protein>
<evidence type="ECO:0000256" key="7">
    <source>
        <dbReference type="ARBA" id="ARBA00022723"/>
    </source>
</evidence>
<proteinExistence type="inferred from homology"/>
<name>A0ABR8TKJ3_9PSED</name>
<feature type="binding site" evidence="10">
    <location>
        <position position="569"/>
    </location>
    <ligand>
        <name>5-methyltetrahydropteroyltri-L-glutamate</name>
        <dbReference type="ChEBI" id="CHEBI:58207"/>
    </ligand>
</feature>
<feature type="binding site" evidence="10">
    <location>
        <position position="607"/>
    </location>
    <ligand>
        <name>L-methionine</name>
        <dbReference type="ChEBI" id="CHEBI:57844"/>
    </ligand>
</feature>
<dbReference type="PIRSF" id="PIRSF000382">
    <property type="entry name" value="MeTrfase_B12_ind"/>
    <property type="match status" value="1"/>
</dbReference>
<dbReference type="SUPFAM" id="SSF51726">
    <property type="entry name" value="UROD/MetE-like"/>
    <property type="match status" value="2"/>
</dbReference>
<gene>
    <name evidence="10 13" type="primary">metE</name>
    <name evidence="13" type="ORF">H9642_03725</name>
</gene>
<evidence type="ECO:0000256" key="2">
    <source>
        <dbReference type="ARBA" id="ARBA00004681"/>
    </source>
</evidence>
<dbReference type="InterPro" id="IPR038071">
    <property type="entry name" value="UROD/MetE-like_sf"/>
</dbReference>
<dbReference type="GO" id="GO:0032259">
    <property type="term" value="P:methylation"/>
    <property type="evidence" value="ECO:0007669"/>
    <property type="project" value="UniProtKB-KW"/>
</dbReference>
<dbReference type="PANTHER" id="PTHR30519">
    <property type="entry name" value="5-METHYLTETRAHYDROPTEROYLTRIGLUTAMATE--HOMOCYSTEINE METHYLTRANSFERASE"/>
    <property type="match status" value="1"/>
</dbReference>
<dbReference type="InterPro" id="IPR006276">
    <property type="entry name" value="Cobalamin-indep_Met_synthase"/>
</dbReference>
<feature type="binding site" evidence="10">
    <location>
        <position position="649"/>
    </location>
    <ligand>
        <name>Zn(2+)</name>
        <dbReference type="ChEBI" id="CHEBI:29105"/>
        <note>catalytic</note>
    </ligand>
</feature>
<dbReference type="EC" id="2.1.1.14" evidence="10"/>